<reference evidence="1 2" key="1">
    <citation type="journal article" date="2012" name="J. Bacteriol.">
        <title>Draft Genome Sequence Determination for Cystic Fibrosis and Chronic Granulomatous Disease Burkholderia multivorans Isolates.</title>
        <authorList>
            <person name="Varga J.J."/>
            <person name="Losada L."/>
            <person name="Zelazny A.M."/>
            <person name="Brinkac L."/>
            <person name="Harkins D."/>
            <person name="Radune D."/>
            <person name="Hostetler J."/>
            <person name="Sampaio E.P."/>
            <person name="Ronning C.M."/>
            <person name="Nierman W.C."/>
            <person name="Greenberg D.E."/>
            <person name="Holland S.M."/>
            <person name="Goldberg J.B."/>
        </authorList>
    </citation>
    <scope>NUCLEOTIDE SEQUENCE [LARGE SCALE GENOMIC DNA]</scope>
    <source>
        <strain evidence="1 2">CGD2</strain>
    </source>
</reference>
<evidence type="ECO:0000313" key="2">
    <source>
        <dbReference type="Proteomes" id="UP000004535"/>
    </source>
</evidence>
<proteinExistence type="predicted"/>
<name>B9BJW0_9BURK</name>
<organism evidence="1 2">
    <name type="scientific">Burkholderia multivorans CGD2</name>
    <dbReference type="NCBI Taxonomy" id="513052"/>
    <lineage>
        <taxon>Bacteria</taxon>
        <taxon>Pseudomonadati</taxon>
        <taxon>Pseudomonadota</taxon>
        <taxon>Betaproteobacteria</taxon>
        <taxon>Burkholderiales</taxon>
        <taxon>Burkholderiaceae</taxon>
        <taxon>Burkholderia</taxon>
        <taxon>Burkholderia cepacia complex</taxon>
    </lineage>
</organism>
<protein>
    <submittedName>
        <fullName evidence="1">Uncharacterized protein</fullName>
    </submittedName>
</protein>
<evidence type="ECO:0000313" key="1">
    <source>
        <dbReference type="EMBL" id="EEE08227.1"/>
    </source>
</evidence>
<dbReference type="EMBL" id="ACFC01000002">
    <property type="protein sequence ID" value="EEE08227.1"/>
    <property type="molecule type" value="Genomic_DNA"/>
</dbReference>
<comment type="caution">
    <text evidence="1">The sequence shown here is derived from an EMBL/GenBank/DDBJ whole genome shotgun (WGS) entry which is preliminary data.</text>
</comment>
<sequence length="40" mass="4756">MSRTVTVRRIRRIGCAPRAIRRNRLRARAKSTRIAQFGFR</sequence>
<accession>B9BJW0</accession>
<gene>
    <name evidence="1" type="ORF">BURMUCGD2_5367</name>
</gene>
<dbReference type="Proteomes" id="UP000004535">
    <property type="component" value="Unassembled WGS sequence"/>
</dbReference>
<dbReference type="AlphaFoldDB" id="B9BJW0"/>